<accession>A0ABY8MKB6</accession>
<name>A0ABY8MKB6_9SPIO</name>
<evidence type="ECO:0000259" key="1">
    <source>
        <dbReference type="SMART" id="SM00382"/>
    </source>
</evidence>
<dbReference type="InterPro" id="IPR027417">
    <property type="entry name" value="P-loop_NTPase"/>
</dbReference>
<gene>
    <name evidence="2" type="ORF">P0082_01900</name>
</gene>
<dbReference type="Proteomes" id="UP001228690">
    <property type="component" value="Chromosome"/>
</dbReference>
<evidence type="ECO:0000313" key="3">
    <source>
        <dbReference type="Proteomes" id="UP001228690"/>
    </source>
</evidence>
<dbReference type="SUPFAM" id="SSF52540">
    <property type="entry name" value="P-loop containing nucleoside triphosphate hydrolases"/>
    <property type="match status" value="1"/>
</dbReference>
<organism evidence="2 3">
    <name type="scientific">Candidatus Haliotispira prima</name>
    <dbReference type="NCBI Taxonomy" id="3034016"/>
    <lineage>
        <taxon>Bacteria</taxon>
        <taxon>Pseudomonadati</taxon>
        <taxon>Spirochaetota</taxon>
        <taxon>Spirochaetia</taxon>
        <taxon>Spirochaetales</taxon>
        <taxon>Spirochaetaceae</taxon>
        <taxon>Candidatus Haliotispira</taxon>
    </lineage>
</organism>
<sequence>MSEENKYRLLAVQTGDSIDWDKKYKMYFCKTEKTNHTQPFRYLGFYDKKSIQAMGRVENCITADYNRKAGKLVVHGGLNPVSKEETPVTEEQRKRLEKAFSDGEMPFGRNIDSGHKFYLLDENDFTDEIDFKKVSKGPMQNFQYFNLEDYFGNEKPRDDSSQAIAELLEGKTWEWKDECIELLEANHNLVLTGAPGTGKTYLAKEIAKKIGAETEFVQFHASYDYTDFVEGLRPVSKGGGEVGFERKDGTFMAFCAKAAEQPEQKFVFIIDEINRAEPGRVFGELFFSIDPGYRGKEKGRVKTQYANLQEEGHPFKDGFYVPENVYIIGTMNDIDRSVDSFDFAMRRRFVWKEITAEENAESILKGLPEEWRNQAKVGMGGINDYINKHLPQLGRAYHIGPAYLRNIDRYGKTSEGEWVTDNRDFWYQAWEKLWDLHLKPLLAEYLRGMPDAEKHLDDLCEAYWHWGEGSDDKVDANEEDD</sequence>
<dbReference type="PANTHER" id="PTHR37291:SF1">
    <property type="entry name" value="TYPE IV METHYL-DIRECTED RESTRICTION ENZYME ECOKMCRB SUBUNIT"/>
    <property type="match status" value="1"/>
</dbReference>
<evidence type="ECO:0000313" key="2">
    <source>
        <dbReference type="EMBL" id="WGK69638.1"/>
    </source>
</evidence>
<dbReference type="InterPro" id="IPR011704">
    <property type="entry name" value="ATPase_dyneun-rel_AAA"/>
</dbReference>
<dbReference type="InterPro" id="IPR052934">
    <property type="entry name" value="Methyl-DNA_Rec/Restrict_Enz"/>
</dbReference>
<dbReference type="Gene3D" id="3.40.50.300">
    <property type="entry name" value="P-loop containing nucleotide triphosphate hydrolases"/>
    <property type="match status" value="1"/>
</dbReference>
<proteinExistence type="predicted"/>
<protein>
    <submittedName>
        <fullName evidence="2">AAA family ATPase</fullName>
    </submittedName>
</protein>
<dbReference type="InterPro" id="IPR003593">
    <property type="entry name" value="AAA+_ATPase"/>
</dbReference>
<reference evidence="2 3" key="1">
    <citation type="submission" date="2023-04" db="EMBL/GenBank/DDBJ databases">
        <title>Spirochaete genome identified in red abalone sample constitutes a novel genus.</title>
        <authorList>
            <person name="Sharma S.P."/>
            <person name="Purcell C.M."/>
            <person name="Hyde J.R."/>
            <person name="Severin A.J."/>
        </authorList>
    </citation>
    <scope>NUCLEOTIDE SEQUENCE [LARGE SCALE GENOMIC DNA]</scope>
    <source>
        <strain evidence="2 3">SP-2023</strain>
    </source>
</reference>
<dbReference type="RefSeq" id="WP_326927824.1">
    <property type="nucleotide sequence ID" value="NZ_CP123443.1"/>
</dbReference>
<feature type="domain" description="AAA+ ATPase" evidence="1">
    <location>
        <begin position="185"/>
        <end position="355"/>
    </location>
</feature>
<dbReference type="PANTHER" id="PTHR37291">
    <property type="entry name" value="5-METHYLCYTOSINE-SPECIFIC RESTRICTION ENZYME B"/>
    <property type="match status" value="1"/>
</dbReference>
<dbReference type="EMBL" id="CP123443">
    <property type="protein sequence ID" value="WGK69638.1"/>
    <property type="molecule type" value="Genomic_DNA"/>
</dbReference>
<keyword evidence="3" id="KW-1185">Reference proteome</keyword>
<dbReference type="CDD" id="cd00009">
    <property type="entry name" value="AAA"/>
    <property type="match status" value="1"/>
</dbReference>
<dbReference type="SMART" id="SM00382">
    <property type="entry name" value="AAA"/>
    <property type="match status" value="1"/>
</dbReference>
<dbReference type="Pfam" id="PF07728">
    <property type="entry name" value="AAA_5"/>
    <property type="match status" value="1"/>
</dbReference>